<evidence type="ECO:0000313" key="4">
    <source>
        <dbReference type="Proteomes" id="UP000235965"/>
    </source>
</evidence>
<dbReference type="Proteomes" id="UP000235965">
    <property type="component" value="Unassembled WGS sequence"/>
</dbReference>
<name>A0A2J7R9R8_9NEOP</name>
<feature type="non-terminal residue" evidence="3">
    <location>
        <position position="1"/>
    </location>
</feature>
<keyword evidence="1" id="KW-0862">Zinc</keyword>
<dbReference type="InterPro" id="IPR036236">
    <property type="entry name" value="Znf_C2H2_sf"/>
</dbReference>
<dbReference type="PROSITE" id="PS50157">
    <property type="entry name" value="ZINC_FINGER_C2H2_2"/>
    <property type="match status" value="2"/>
</dbReference>
<feature type="domain" description="C2H2-type" evidence="2">
    <location>
        <begin position="11"/>
        <end position="38"/>
    </location>
</feature>
<organism evidence="3 4">
    <name type="scientific">Cryptotermes secundus</name>
    <dbReference type="NCBI Taxonomy" id="105785"/>
    <lineage>
        <taxon>Eukaryota</taxon>
        <taxon>Metazoa</taxon>
        <taxon>Ecdysozoa</taxon>
        <taxon>Arthropoda</taxon>
        <taxon>Hexapoda</taxon>
        <taxon>Insecta</taxon>
        <taxon>Pterygota</taxon>
        <taxon>Neoptera</taxon>
        <taxon>Polyneoptera</taxon>
        <taxon>Dictyoptera</taxon>
        <taxon>Blattodea</taxon>
        <taxon>Blattoidea</taxon>
        <taxon>Termitoidae</taxon>
        <taxon>Kalotermitidae</taxon>
        <taxon>Cryptotermitinae</taxon>
        <taxon>Cryptotermes</taxon>
    </lineage>
</organism>
<dbReference type="InterPro" id="IPR013087">
    <property type="entry name" value="Znf_C2H2_type"/>
</dbReference>
<protein>
    <recommendedName>
        <fullName evidence="2">C2H2-type domain-containing protein</fullName>
    </recommendedName>
</protein>
<dbReference type="OrthoDB" id="407106at2759"/>
<dbReference type="SUPFAM" id="SSF57667">
    <property type="entry name" value="beta-beta-alpha zinc fingers"/>
    <property type="match status" value="1"/>
</dbReference>
<proteinExistence type="predicted"/>
<accession>A0A2J7R9R8</accession>
<evidence type="ECO:0000259" key="2">
    <source>
        <dbReference type="PROSITE" id="PS50157"/>
    </source>
</evidence>
<dbReference type="Pfam" id="PF00096">
    <property type="entry name" value="zf-C2H2"/>
    <property type="match status" value="2"/>
</dbReference>
<reference evidence="3 4" key="1">
    <citation type="submission" date="2017-12" db="EMBL/GenBank/DDBJ databases">
        <title>Hemimetabolous genomes reveal molecular basis of termite eusociality.</title>
        <authorList>
            <person name="Harrison M.C."/>
            <person name="Jongepier E."/>
            <person name="Robertson H.M."/>
            <person name="Arning N."/>
            <person name="Bitard-Feildel T."/>
            <person name="Chao H."/>
            <person name="Childers C.P."/>
            <person name="Dinh H."/>
            <person name="Doddapaneni H."/>
            <person name="Dugan S."/>
            <person name="Gowin J."/>
            <person name="Greiner C."/>
            <person name="Han Y."/>
            <person name="Hu H."/>
            <person name="Hughes D.S.T."/>
            <person name="Huylmans A.-K."/>
            <person name="Kemena C."/>
            <person name="Kremer L.P.M."/>
            <person name="Lee S.L."/>
            <person name="Lopez-Ezquerra A."/>
            <person name="Mallet L."/>
            <person name="Monroy-Kuhn J.M."/>
            <person name="Moser A."/>
            <person name="Murali S.C."/>
            <person name="Muzny D.M."/>
            <person name="Otani S."/>
            <person name="Piulachs M.-D."/>
            <person name="Poelchau M."/>
            <person name="Qu J."/>
            <person name="Schaub F."/>
            <person name="Wada-Katsumata A."/>
            <person name="Worley K.C."/>
            <person name="Xie Q."/>
            <person name="Ylla G."/>
            <person name="Poulsen M."/>
            <person name="Gibbs R.A."/>
            <person name="Schal C."/>
            <person name="Richards S."/>
            <person name="Belles X."/>
            <person name="Korb J."/>
            <person name="Bornberg-Bauer E."/>
        </authorList>
    </citation>
    <scope>NUCLEOTIDE SEQUENCE [LARGE SCALE GENOMIC DNA]</scope>
    <source>
        <tissue evidence="3">Whole body</tissue>
    </source>
</reference>
<dbReference type="GO" id="GO:0008270">
    <property type="term" value="F:zinc ion binding"/>
    <property type="evidence" value="ECO:0007669"/>
    <property type="project" value="UniProtKB-KW"/>
</dbReference>
<sequence>IFPEAGEARQHECRLCGRTYKRRHHLVRHLRYECGSARKQQQCTICGKRYSRPDTLQEHYVLYHRACLI</sequence>
<evidence type="ECO:0000256" key="1">
    <source>
        <dbReference type="PROSITE-ProRule" id="PRU00042"/>
    </source>
</evidence>
<keyword evidence="1" id="KW-0479">Metal-binding</keyword>
<dbReference type="SMART" id="SM00355">
    <property type="entry name" value="ZnF_C2H2"/>
    <property type="match status" value="2"/>
</dbReference>
<dbReference type="PROSITE" id="PS00028">
    <property type="entry name" value="ZINC_FINGER_C2H2_1"/>
    <property type="match status" value="1"/>
</dbReference>
<dbReference type="AlphaFoldDB" id="A0A2J7R9R8"/>
<keyword evidence="1" id="KW-0863">Zinc-finger</keyword>
<comment type="caution">
    <text evidence="3">The sequence shown here is derived from an EMBL/GenBank/DDBJ whole genome shotgun (WGS) entry which is preliminary data.</text>
</comment>
<dbReference type="Gene3D" id="3.30.160.60">
    <property type="entry name" value="Classic Zinc Finger"/>
    <property type="match status" value="1"/>
</dbReference>
<dbReference type="STRING" id="105785.A0A2J7R9R8"/>
<keyword evidence="4" id="KW-1185">Reference proteome</keyword>
<dbReference type="InParanoid" id="A0A2J7R9R8"/>
<dbReference type="EMBL" id="NEVH01006580">
    <property type="protein sequence ID" value="PNF37579.1"/>
    <property type="molecule type" value="Genomic_DNA"/>
</dbReference>
<gene>
    <name evidence="3" type="ORF">B7P43_G11956</name>
</gene>
<feature type="domain" description="C2H2-type" evidence="2">
    <location>
        <begin position="41"/>
        <end position="64"/>
    </location>
</feature>
<evidence type="ECO:0000313" key="3">
    <source>
        <dbReference type="EMBL" id="PNF37579.1"/>
    </source>
</evidence>